<name>A0ACC2NC86_9HYME</name>
<organism evidence="1 2">
    <name type="scientific">Eretmocerus hayati</name>
    <dbReference type="NCBI Taxonomy" id="131215"/>
    <lineage>
        <taxon>Eukaryota</taxon>
        <taxon>Metazoa</taxon>
        <taxon>Ecdysozoa</taxon>
        <taxon>Arthropoda</taxon>
        <taxon>Hexapoda</taxon>
        <taxon>Insecta</taxon>
        <taxon>Pterygota</taxon>
        <taxon>Neoptera</taxon>
        <taxon>Endopterygota</taxon>
        <taxon>Hymenoptera</taxon>
        <taxon>Apocrita</taxon>
        <taxon>Proctotrupomorpha</taxon>
        <taxon>Chalcidoidea</taxon>
        <taxon>Aphelinidae</taxon>
        <taxon>Aphelininae</taxon>
        <taxon>Eretmocerus</taxon>
    </lineage>
</organism>
<dbReference type="Proteomes" id="UP001239111">
    <property type="component" value="Chromosome 4"/>
</dbReference>
<sequence>MRLLIVTAVHFWIMYQFLLLKAEPLFGKVAHIRGGKAALPFVVLITRKDNGQHVCTGSLISKSLVLTTASCLNVPLKDLVVVTGSADPGSTRRGVFGLSWKITYGDWERINNKPKFDKNSDDIALIKLSWVNALVKHGKIDYFDGSDKPGSKLQMVGWGPTIDAERLLERPERPRAATIRVWDRDHCMNHIKFILPTSTPYILPSRLMCTDSLAIAVNGDFGGPVLNKERNIVAVLIPRCPVPGACFTTSAQPNLLIHLRDFRAFLDEYINDDALNRLEPLSLVKTKMMTNEVPSV</sequence>
<keyword evidence="2" id="KW-1185">Reference proteome</keyword>
<comment type="caution">
    <text evidence="1">The sequence shown here is derived from an EMBL/GenBank/DDBJ whole genome shotgun (WGS) entry which is preliminary data.</text>
</comment>
<dbReference type="EMBL" id="CM056744">
    <property type="protein sequence ID" value="KAJ8668669.1"/>
    <property type="molecule type" value="Genomic_DNA"/>
</dbReference>
<evidence type="ECO:0000313" key="1">
    <source>
        <dbReference type="EMBL" id="KAJ8668669.1"/>
    </source>
</evidence>
<accession>A0ACC2NC86</accession>
<gene>
    <name evidence="1" type="ORF">QAD02_010332</name>
</gene>
<protein>
    <submittedName>
        <fullName evidence="1">Uncharacterized protein</fullName>
    </submittedName>
</protein>
<reference evidence="1" key="1">
    <citation type="submission" date="2023-04" db="EMBL/GenBank/DDBJ databases">
        <title>A chromosome-level genome assembly of the parasitoid wasp Eretmocerus hayati.</title>
        <authorList>
            <person name="Zhong Y."/>
            <person name="Liu S."/>
            <person name="Liu Y."/>
        </authorList>
    </citation>
    <scope>NUCLEOTIDE SEQUENCE</scope>
    <source>
        <strain evidence="1">ZJU_SS_LIU_2023</strain>
    </source>
</reference>
<proteinExistence type="predicted"/>
<evidence type="ECO:0000313" key="2">
    <source>
        <dbReference type="Proteomes" id="UP001239111"/>
    </source>
</evidence>